<accession>A0A8X6K4J1</accession>
<reference evidence="1" key="1">
    <citation type="submission" date="2020-07" db="EMBL/GenBank/DDBJ databases">
        <title>Multicomponent nature underlies the extraordinary mechanical properties of spider dragline silk.</title>
        <authorList>
            <person name="Kono N."/>
            <person name="Nakamura H."/>
            <person name="Mori M."/>
            <person name="Yoshida Y."/>
            <person name="Ohtoshi R."/>
            <person name="Malay A.D."/>
            <person name="Moran D.A.P."/>
            <person name="Tomita M."/>
            <person name="Numata K."/>
            <person name="Arakawa K."/>
        </authorList>
    </citation>
    <scope>NUCLEOTIDE SEQUENCE</scope>
</reference>
<dbReference type="AlphaFoldDB" id="A0A8X6K4J1"/>
<sequence length="107" mass="12099">MLGGWMRIKLGDADQRSKAPCPQIIAWSPLSLIYLADANENLSVGFTVRGMPTRLEPKKCNVKGRGRGRESQLTESKEQGMRFGLILTKAPYWRFYGFHLATKTIKI</sequence>
<dbReference type="EMBL" id="BMAO01019465">
    <property type="protein sequence ID" value="GFR30726.1"/>
    <property type="molecule type" value="Genomic_DNA"/>
</dbReference>
<gene>
    <name evidence="1" type="ORF">TNCT_410401</name>
</gene>
<keyword evidence="2" id="KW-1185">Reference proteome</keyword>
<dbReference type="Proteomes" id="UP000887116">
    <property type="component" value="Unassembled WGS sequence"/>
</dbReference>
<evidence type="ECO:0000313" key="1">
    <source>
        <dbReference type="EMBL" id="GFR30726.1"/>
    </source>
</evidence>
<dbReference type="OrthoDB" id="10285800at2759"/>
<organism evidence="1 2">
    <name type="scientific">Trichonephila clavata</name>
    <name type="common">Joro spider</name>
    <name type="synonym">Nephila clavata</name>
    <dbReference type="NCBI Taxonomy" id="2740835"/>
    <lineage>
        <taxon>Eukaryota</taxon>
        <taxon>Metazoa</taxon>
        <taxon>Ecdysozoa</taxon>
        <taxon>Arthropoda</taxon>
        <taxon>Chelicerata</taxon>
        <taxon>Arachnida</taxon>
        <taxon>Araneae</taxon>
        <taxon>Araneomorphae</taxon>
        <taxon>Entelegynae</taxon>
        <taxon>Araneoidea</taxon>
        <taxon>Nephilidae</taxon>
        <taxon>Trichonephila</taxon>
    </lineage>
</organism>
<evidence type="ECO:0000313" key="2">
    <source>
        <dbReference type="Proteomes" id="UP000887116"/>
    </source>
</evidence>
<proteinExistence type="predicted"/>
<protein>
    <submittedName>
        <fullName evidence="1">Uncharacterized protein</fullName>
    </submittedName>
</protein>
<comment type="caution">
    <text evidence="1">The sequence shown here is derived from an EMBL/GenBank/DDBJ whole genome shotgun (WGS) entry which is preliminary data.</text>
</comment>
<name>A0A8X6K4J1_TRICU</name>